<protein>
    <submittedName>
        <fullName evidence="1">Uncharacterized protein</fullName>
    </submittedName>
</protein>
<sequence>MQVPLQAVPNQTLTVILDNNTWAVTLKTVEDTTVVSLTLNNTTCSIVPGPLPER</sequence>
<organism evidence="1 2">
    <name type="scientific">Fimbriiglobus ruber</name>
    <dbReference type="NCBI Taxonomy" id="1908690"/>
    <lineage>
        <taxon>Bacteria</taxon>
        <taxon>Pseudomonadati</taxon>
        <taxon>Planctomycetota</taxon>
        <taxon>Planctomycetia</taxon>
        <taxon>Gemmatales</taxon>
        <taxon>Gemmataceae</taxon>
        <taxon>Fimbriiglobus</taxon>
    </lineage>
</organism>
<accession>A0A225DN27</accession>
<comment type="caution">
    <text evidence="1">The sequence shown here is derived from an EMBL/GenBank/DDBJ whole genome shotgun (WGS) entry which is preliminary data.</text>
</comment>
<proteinExistence type="predicted"/>
<gene>
    <name evidence="1" type="ORF">FRUB_04551</name>
</gene>
<evidence type="ECO:0000313" key="2">
    <source>
        <dbReference type="Proteomes" id="UP000214646"/>
    </source>
</evidence>
<dbReference type="EMBL" id="NIDE01000005">
    <property type="protein sequence ID" value="OWK42473.1"/>
    <property type="molecule type" value="Genomic_DNA"/>
</dbReference>
<reference evidence="2" key="1">
    <citation type="submission" date="2017-06" db="EMBL/GenBank/DDBJ databases">
        <title>Genome analysis of Fimbriiglobus ruber SP5, the first member of the order Planctomycetales with confirmed chitinolytic capability.</title>
        <authorList>
            <person name="Ravin N.V."/>
            <person name="Rakitin A.L."/>
            <person name="Ivanova A.A."/>
            <person name="Beletsky A.V."/>
            <person name="Kulichevskaya I.S."/>
            <person name="Mardanov A.V."/>
            <person name="Dedysh S.N."/>
        </authorList>
    </citation>
    <scope>NUCLEOTIDE SEQUENCE [LARGE SCALE GENOMIC DNA]</scope>
    <source>
        <strain evidence="2">SP5</strain>
    </source>
</reference>
<dbReference type="AlphaFoldDB" id="A0A225DN27"/>
<name>A0A225DN27_9BACT</name>
<evidence type="ECO:0000313" key="1">
    <source>
        <dbReference type="EMBL" id="OWK42473.1"/>
    </source>
</evidence>
<dbReference type="Proteomes" id="UP000214646">
    <property type="component" value="Unassembled WGS sequence"/>
</dbReference>
<keyword evidence="2" id="KW-1185">Reference proteome</keyword>